<protein>
    <submittedName>
        <fullName evidence="1">Uncharacterized protein</fullName>
    </submittedName>
</protein>
<organism evidence="1 2">
    <name type="scientific">Rotaria socialis</name>
    <dbReference type="NCBI Taxonomy" id="392032"/>
    <lineage>
        <taxon>Eukaryota</taxon>
        <taxon>Metazoa</taxon>
        <taxon>Spiralia</taxon>
        <taxon>Gnathifera</taxon>
        <taxon>Rotifera</taxon>
        <taxon>Eurotatoria</taxon>
        <taxon>Bdelloidea</taxon>
        <taxon>Philodinida</taxon>
        <taxon>Philodinidae</taxon>
        <taxon>Rotaria</taxon>
    </lineage>
</organism>
<evidence type="ECO:0000313" key="2">
    <source>
        <dbReference type="Proteomes" id="UP000663873"/>
    </source>
</evidence>
<gene>
    <name evidence="1" type="ORF">UJA718_LOCUS30905</name>
</gene>
<evidence type="ECO:0000313" key="1">
    <source>
        <dbReference type="EMBL" id="CAF4590036.1"/>
    </source>
</evidence>
<accession>A0A821BEV3</accession>
<dbReference type="EMBL" id="CAJOBP010018291">
    <property type="protein sequence ID" value="CAF4590036.1"/>
    <property type="molecule type" value="Genomic_DNA"/>
</dbReference>
<name>A0A821BEV3_9BILA</name>
<dbReference type="AlphaFoldDB" id="A0A821BEV3"/>
<dbReference type="Proteomes" id="UP000663873">
    <property type="component" value="Unassembled WGS sequence"/>
</dbReference>
<sequence length="33" mass="3780">ELMTPTFRSPKVEPGVVHYSFEKNDDSGHGVRY</sequence>
<proteinExistence type="predicted"/>
<reference evidence="1" key="1">
    <citation type="submission" date="2021-02" db="EMBL/GenBank/DDBJ databases">
        <authorList>
            <person name="Nowell W R."/>
        </authorList>
    </citation>
    <scope>NUCLEOTIDE SEQUENCE</scope>
</reference>
<feature type="non-terminal residue" evidence="1">
    <location>
        <position position="1"/>
    </location>
</feature>
<keyword evidence="2" id="KW-1185">Reference proteome</keyword>
<comment type="caution">
    <text evidence="1">The sequence shown here is derived from an EMBL/GenBank/DDBJ whole genome shotgun (WGS) entry which is preliminary data.</text>
</comment>